<dbReference type="GO" id="GO:0016887">
    <property type="term" value="F:ATP hydrolysis activity"/>
    <property type="evidence" value="ECO:0007669"/>
    <property type="project" value="InterPro"/>
</dbReference>
<comment type="caution">
    <text evidence="12">The sequence shown here is derived from an EMBL/GenBank/DDBJ whole genome shotgun (WGS) entry which is preliminary data.</text>
</comment>
<dbReference type="SMART" id="SM00382">
    <property type="entry name" value="AAA"/>
    <property type="match status" value="1"/>
</dbReference>
<keyword evidence="3" id="KW-1003">Cell membrane</keyword>
<dbReference type="Gene3D" id="1.20.1560.10">
    <property type="entry name" value="ABC transporter type 1, transmembrane domain"/>
    <property type="match status" value="1"/>
</dbReference>
<organism evidence="12 13">
    <name type="scientific">Mobilisporobacter senegalensis</name>
    <dbReference type="NCBI Taxonomy" id="1329262"/>
    <lineage>
        <taxon>Bacteria</taxon>
        <taxon>Bacillati</taxon>
        <taxon>Bacillota</taxon>
        <taxon>Clostridia</taxon>
        <taxon>Lachnospirales</taxon>
        <taxon>Lachnospiraceae</taxon>
        <taxon>Mobilisporobacter</taxon>
    </lineage>
</organism>
<feature type="transmembrane region" description="Helical" evidence="9">
    <location>
        <begin position="229"/>
        <end position="252"/>
    </location>
</feature>
<reference evidence="12 13" key="1">
    <citation type="submission" date="2018-11" db="EMBL/GenBank/DDBJ databases">
        <title>Genomic Encyclopedia of Type Strains, Phase IV (KMG-IV): sequencing the most valuable type-strain genomes for metagenomic binning, comparative biology and taxonomic classification.</title>
        <authorList>
            <person name="Goeker M."/>
        </authorList>
    </citation>
    <scope>NUCLEOTIDE SEQUENCE [LARGE SCALE GENOMIC DNA]</scope>
    <source>
        <strain evidence="12 13">DSM 26537</strain>
    </source>
</reference>
<dbReference type="InterPro" id="IPR036640">
    <property type="entry name" value="ABC1_TM_sf"/>
</dbReference>
<dbReference type="PANTHER" id="PTHR24221">
    <property type="entry name" value="ATP-BINDING CASSETTE SUB-FAMILY B"/>
    <property type="match status" value="1"/>
</dbReference>
<dbReference type="Proteomes" id="UP000273083">
    <property type="component" value="Unassembled WGS sequence"/>
</dbReference>
<dbReference type="InterPro" id="IPR003593">
    <property type="entry name" value="AAA+_ATPase"/>
</dbReference>
<protein>
    <submittedName>
        <fullName evidence="12">ATP-binding cassette subfamily B protein</fullName>
    </submittedName>
</protein>
<dbReference type="GO" id="GO:0140359">
    <property type="term" value="F:ABC-type transporter activity"/>
    <property type="evidence" value="ECO:0007669"/>
    <property type="project" value="InterPro"/>
</dbReference>
<dbReference type="AlphaFoldDB" id="A0A3N1XV67"/>
<evidence type="ECO:0000256" key="4">
    <source>
        <dbReference type="ARBA" id="ARBA00022692"/>
    </source>
</evidence>
<dbReference type="SUPFAM" id="SSF52540">
    <property type="entry name" value="P-loop containing nucleoside triphosphate hydrolases"/>
    <property type="match status" value="1"/>
</dbReference>
<evidence type="ECO:0000259" key="10">
    <source>
        <dbReference type="PROSITE" id="PS50893"/>
    </source>
</evidence>
<dbReference type="PROSITE" id="PS50893">
    <property type="entry name" value="ABC_TRANSPORTER_2"/>
    <property type="match status" value="1"/>
</dbReference>
<dbReference type="InterPro" id="IPR027417">
    <property type="entry name" value="P-loop_NTPase"/>
</dbReference>
<dbReference type="CDD" id="cd18548">
    <property type="entry name" value="ABC_6TM_Tm287_like"/>
    <property type="match status" value="1"/>
</dbReference>
<keyword evidence="7 9" id="KW-1133">Transmembrane helix</keyword>
<comment type="subcellular location">
    <subcellularLocation>
        <location evidence="1">Cell membrane</location>
        <topology evidence="1">Multi-pass membrane protein</topology>
    </subcellularLocation>
</comment>
<gene>
    <name evidence="12" type="ORF">EDD66_102166</name>
</gene>
<keyword evidence="5" id="KW-0547">Nucleotide-binding</keyword>
<evidence type="ECO:0000313" key="12">
    <source>
        <dbReference type="EMBL" id="ROR30514.1"/>
    </source>
</evidence>
<dbReference type="FunFam" id="3.40.50.300:FF:000221">
    <property type="entry name" value="Multidrug ABC transporter ATP-binding protein"/>
    <property type="match status" value="1"/>
</dbReference>
<feature type="transmembrane region" description="Helical" evidence="9">
    <location>
        <begin position="325"/>
        <end position="347"/>
    </location>
</feature>
<keyword evidence="4 9" id="KW-0812">Transmembrane</keyword>
<evidence type="ECO:0000256" key="7">
    <source>
        <dbReference type="ARBA" id="ARBA00022989"/>
    </source>
</evidence>
<feature type="transmembrane region" description="Helical" evidence="9">
    <location>
        <begin position="401"/>
        <end position="425"/>
    </location>
</feature>
<sequence length="748" mass="83840">MLKLLKYLKQSAIQVLIIIVLLVLQSYCDLSLPEYTSKIVNVGIQQGGVEQALPTAIRASQLDKLLLFVDDNDKDFVKDNYKRISKDTLNDKDYKSYLKSYSALEKEDLYLLNTKNNETIDHLKEIISKAYLPLSLFEGDSEQAIKVQESFKAGLPKEMADQDIFVILSQMPGEQLDSILDKFEEQFKQMPDSIMDQMAITAVKNEYIAIGIDMDKLQMNFILVAGGKMLGLALLSMIATVIVGYFAARVAANLGRNLRSRVFRKVVSFSNNEFDHFSTASLITRSTNDIQQIQTLMVFLLRIIFYAPILGVGGIIKALNTNTSMAWIIAVAVMSILTLVLVIFAVAMPKFKKMQDLLDKLNLVTREILTGLPVIRAFSTQKHEVNRFDEANKNLNKTNLFVFRTMTFMMPLMMLIMNIITVLIMWKGAHGVDAGNMQVGDLMAFIQYTMQIIMSFFMISMVSIMLPRASVSAVRIVEVLDMKATIEDPTSTQPTVMDKKGVVEFDHVHFRYPNAEEDVLSDITFTAKPGETTAIIGSTGSGKSTLINLIPRFYDVTDGEIKVEGVDIRNITLHDLRDKLGYVPQKGVLFSGTIDSNIRYGKQDATEQDLEKAARIAQAAQFIDEKPEKYNESISQGGTNVSGGQKQRLSIARAIAKDPDIYIFDDSFSALDYKTDITLRKALKEEIKDATVIIVAQRISTILNADQILVLDEGRIVGKGTHKELLNTCEVYKQIALSQLSKEELENE</sequence>
<dbReference type="InterPro" id="IPR017871">
    <property type="entry name" value="ABC_transporter-like_CS"/>
</dbReference>
<evidence type="ECO:0000313" key="13">
    <source>
        <dbReference type="Proteomes" id="UP000273083"/>
    </source>
</evidence>
<dbReference type="Pfam" id="PF00664">
    <property type="entry name" value="ABC_membrane"/>
    <property type="match status" value="1"/>
</dbReference>
<dbReference type="Pfam" id="PF00005">
    <property type="entry name" value="ABC_tran"/>
    <property type="match status" value="1"/>
</dbReference>
<evidence type="ECO:0000256" key="3">
    <source>
        <dbReference type="ARBA" id="ARBA00022475"/>
    </source>
</evidence>
<dbReference type="InterPro" id="IPR039421">
    <property type="entry name" value="Type_1_exporter"/>
</dbReference>
<dbReference type="GO" id="GO:0005524">
    <property type="term" value="F:ATP binding"/>
    <property type="evidence" value="ECO:0007669"/>
    <property type="project" value="UniProtKB-KW"/>
</dbReference>
<dbReference type="SUPFAM" id="SSF90123">
    <property type="entry name" value="ABC transporter transmembrane region"/>
    <property type="match status" value="1"/>
</dbReference>
<dbReference type="Gene3D" id="3.40.50.300">
    <property type="entry name" value="P-loop containing nucleotide triphosphate hydrolases"/>
    <property type="match status" value="1"/>
</dbReference>
<keyword evidence="8 9" id="KW-0472">Membrane</keyword>
<keyword evidence="2" id="KW-0813">Transport</keyword>
<feature type="transmembrane region" description="Helical" evidence="9">
    <location>
        <begin position="445"/>
        <end position="466"/>
    </location>
</feature>
<dbReference type="PROSITE" id="PS50929">
    <property type="entry name" value="ABC_TM1F"/>
    <property type="match status" value="1"/>
</dbReference>
<evidence type="ECO:0000256" key="5">
    <source>
        <dbReference type="ARBA" id="ARBA00022741"/>
    </source>
</evidence>
<accession>A0A3N1XV67</accession>
<keyword evidence="6 12" id="KW-0067">ATP-binding</keyword>
<evidence type="ECO:0000256" key="8">
    <source>
        <dbReference type="ARBA" id="ARBA00023136"/>
    </source>
</evidence>
<evidence type="ECO:0000256" key="1">
    <source>
        <dbReference type="ARBA" id="ARBA00004651"/>
    </source>
</evidence>
<evidence type="ECO:0000256" key="6">
    <source>
        <dbReference type="ARBA" id="ARBA00022840"/>
    </source>
</evidence>
<feature type="domain" description="ABC transmembrane type-1" evidence="11">
    <location>
        <begin position="216"/>
        <end position="468"/>
    </location>
</feature>
<proteinExistence type="predicted"/>
<evidence type="ECO:0000256" key="2">
    <source>
        <dbReference type="ARBA" id="ARBA00022448"/>
    </source>
</evidence>
<evidence type="ECO:0000259" key="11">
    <source>
        <dbReference type="PROSITE" id="PS50929"/>
    </source>
</evidence>
<keyword evidence="13" id="KW-1185">Reference proteome</keyword>
<dbReference type="PROSITE" id="PS00211">
    <property type="entry name" value="ABC_TRANSPORTER_1"/>
    <property type="match status" value="1"/>
</dbReference>
<dbReference type="InterPro" id="IPR003439">
    <property type="entry name" value="ABC_transporter-like_ATP-bd"/>
</dbReference>
<dbReference type="PANTHER" id="PTHR24221:SF276">
    <property type="entry name" value="ABC TRANSPORTER, ATP-BINDING_PERMEASE PROTEIN"/>
    <property type="match status" value="1"/>
</dbReference>
<dbReference type="InterPro" id="IPR011527">
    <property type="entry name" value="ABC1_TM_dom"/>
</dbReference>
<dbReference type="RefSeq" id="WP_123608212.1">
    <property type="nucleotide sequence ID" value="NZ_RJVG01000002.1"/>
</dbReference>
<evidence type="ECO:0000256" key="9">
    <source>
        <dbReference type="SAM" id="Phobius"/>
    </source>
</evidence>
<dbReference type="OrthoDB" id="9762778at2"/>
<dbReference type="GO" id="GO:0005886">
    <property type="term" value="C:plasma membrane"/>
    <property type="evidence" value="ECO:0007669"/>
    <property type="project" value="UniProtKB-SubCell"/>
</dbReference>
<dbReference type="EMBL" id="RJVG01000002">
    <property type="protein sequence ID" value="ROR30514.1"/>
    <property type="molecule type" value="Genomic_DNA"/>
</dbReference>
<name>A0A3N1XV67_9FIRM</name>
<feature type="transmembrane region" description="Helical" evidence="9">
    <location>
        <begin position="299"/>
        <end position="319"/>
    </location>
</feature>
<feature type="domain" description="ABC transporter" evidence="10">
    <location>
        <begin position="503"/>
        <end position="738"/>
    </location>
</feature>